<dbReference type="Gene3D" id="3.40.50.150">
    <property type="entry name" value="Vaccinia Virus protein VP39"/>
    <property type="match status" value="1"/>
</dbReference>
<evidence type="ECO:0000259" key="4">
    <source>
        <dbReference type="Pfam" id="PF08241"/>
    </source>
</evidence>
<organism evidence="5 6">
    <name type="scientific">Amycolatopsis jiangsuensis</name>
    <dbReference type="NCBI Taxonomy" id="1181879"/>
    <lineage>
        <taxon>Bacteria</taxon>
        <taxon>Bacillati</taxon>
        <taxon>Actinomycetota</taxon>
        <taxon>Actinomycetes</taxon>
        <taxon>Pseudonocardiales</taxon>
        <taxon>Pseudonocardiaceae</taxon>
        <taxon>Amycolatopsis</taxon>
    </lineage>
</organism>
<dbReference type="Pfam" id="PF08241">
    <property type="entry name" value="Methyltransf_11"/>
    <property type="match status" value="1"/>
</dbReference>
<sequence length="274" mass="29436">MPTLPAERPEPHQHRQMAESFGVDARRYDRARPRYPVELVTAVLTGSPGAEFLDVGCGTGIEARQFQAAGATVLGVEPDARMAEFARETGVAVEVARFEDWDPAGRTFDAVVSGQAWHWVDPDAGAAQAARVLRPGGRFAAFWHVFQPPEEVQEAFAAAFRRAVPDSPFAAGSLKQPSLPAYQPILTKAADGLRASGAFAEPEQWAYDWTQRYDRDEWLDLLSTQGGLTGVSAAQRDQVLSAVGAAIDELGGQLTTTYTTGAVTAVRLVSAHAG</sequence>
<dbReference type="PANTHER" id="PTHR44942:SF4">
    <property type="entry name" value="METHYLTRANSFERASE TYPE 11 DOMAIN-CONTAINING PROTEIN"/>
    <property type="match status" value="1"/>
</dbReference>
<dbReference type="InterPro" id="IPR051052">
    <property type="entry name" value="Diverse_substrate_MTase"/>
</dbReference>
<comment type="caution">
    <text evidence="5">The sequence shown here is derived from an EMBL/GenBank/DDBJ whole genome shotgun (WGS) entry which is preliminary data.</text>
</comment>
<accession>A0A840IZG4</accession>
<dbReference type="Proteomes" id="UP000581769">
    <property type="component" value="Unassembled WGS sequence"/>
</dbReference>
<evidence type="ECO:0000313" key="6">
    <source>
        <dbReference type="Proteomes" id="UP000581769"/>
    </source>
</evidence>
<dbReference type="RefSeq" id="WP_184781162.1">
    <property type="nucleotide sequence ID" value="NZ_JACHMG010000001.1"/>
</dbReference>
<feature type="domain" description="Methyltransferase type 11" evidence="4">
    <location>
        <begin position="53"/>
        <end position="140"/>
    </location>
</feature>
<evidence type="ECO:0000256" key="1">
    <source>
        <dbReference type="ARBA" id="ARBA00008361"/>
    </source>
</evidence>
<dbReference type="AlphaFoldDB" id="A0A840IZG4"/>
<evidence type="ECO:0000256" key="3">
    <source>
        <dbReference type="ARBA" id="ARBA00022679"/>
    </source>
</evidence>
<protein>
    <submittedName>
        <fullName evidence="5">SAM-dependent methyltransferase</fullName>
    </submittedName>
</protein>
<dbReference type="CDD" id="cd02440">
    <property type="entry name" value="AdoMet_MTases"/>
    <property type="match status" value="1"/>
</dbReference>
<keyword evidence="2 5" id="KW-0489">Methyltransferase</keyword>
<evidence type="ECO:0000313" key="5">
    <source>
        <dbReference type="EMBL" id="MBB4686264.1"/>
    </source>
</evidence>
<dbReference type="PANTHER" id="PTHR44942">
    <property type="entry name" value="METHYLTRANSF_11 DOMAIN-CONTAINING PROTEIN"/>
    <property type="match status" value="1"/>
</dbReference>
<proteinExistence type="inferred from homology"/>
<keyword evidence="6" id="KW-1185">Reference proteome</keyword>
<keyword evidence="3 5" id="KW-0808">Transferase</keyword>
<dbReference type="InterPro" id="IPR029063">
    <property type="entry name" value="SAM-dependent_MTases_sf"/>
</dbReference>
<reference evidence="5 6" key="1">
    <citation type="submission" date="2020-08" db="EMBL/GenBank/DDBJ databases">
        <title>Sequencing the genomes of 1000 actinobacteria strains.</title>
        <authorList>
            <person name="Klenk H.-P."/>
        </authorList>
    </citation>
    <scope>NUCLEOTIDE SEQUENCE [LARGE SCALE GENOMIC DNA]</scope>
    <source>
        <strain evidence="5 6">DSM 45859</strain>
    </source>
</reference>
<comment type="similarity">
    <text evidence="1">Belongs to the methyltransferase superfamily.</text>
</comment>
<dbReference type="EMBL" id="JACHMG010000001">
    <property type="protein sequence ID" value="MBB4686264.1"/>
    <property type="molecule type" value="Genomic_DNA"/>
</dbReference>
<evidence type="ECO:0000256" key="2">
    <source>
        <dbReference type="ARBA" id="ARBA00022603"/>
    </source>
</evidence>
<dbReference type="GO" id="GO:0032259">
    <property type="term" value="P:methylation"/>
    <property type="evidence" value="ECO:0007669"/>
    <property type="project" value="UniProtKB-KW"/>
</dbReference>
<gene>
    <name evidence="5" type="ORF">BJY18_003749</name>
</gene>
<dbReference type="SUPFAM" id="SSF53335">
    <property type="entry name" value="S-adenosyl-L-methionine-dependent methyltransferases"/>
    <property type="match status" value="1"/>
</dbReference>
<dbReference type="InterPro" id="IPR013216">
    <property type="entry name" value="Methyltransf_11"/>
</dbReference>
<dbReference type="GO" id="GO:0008757">
    <property type="term" value="F:S-adenosylmethionine-dependent methyltransferase activity"/>
    <property type="evidence" value="ECO:0007669"/>
    <property type="project" value="InterPro"/>
</dbReference>
<name>A0A840IZG4_9PSEU</name>